<dbReference type="InterPro" id="IPR037066">
    <property type="entry name" value="Plug_dom_sf"/>
</dbReference>
<proteinExistence type="inferred from homology"/>
<evidence type="ECO:0000256" key="2">
    <source>
        <dbReference type="ARBA" id="ARBA00022448"/>
    </source>
</evidence>
<keyword evidence="7 8" id="KW-0998">Cell outer membrane</keyword>
<evidence type="ECO:0000256" key="3">
    <source>
        <dbReference type="ARBA" id="ARBA00022452"/>
    </source>
</evidence>
<evidence type="ECO:0000256" key="7">
    <source>
        <dbReference type="ARBA" id="ARBA00023237"/>
    </source>
</evidence>
<dbReference type="Gene3D" id="2.40.170.20">
    <property type="entry name" value="TonB-dependent receptor, beta-barrel domain"/>
    <property type="match status" value="1"/>
</dbReference>
<evidence type="ECO:0000259" key="12">
    <source>
        <dbReference type="Pfam" id="PF07715"/>
    </source>
</evidence>
<evidence type="ECO:0000256" key="10">
    <source>
        <dbReference type="SAM" id="SignalP"/>
    </source>
</evidence>
<dbReference type="InterPro" id="IPR039426">
    <property type="entry name" value="TonB-dep_rcpt-like"/>
</dbReference>
<dbReference type="InterPro" id="IPR021731">
    <property type="entry name" value="AMIN_dom"/>
</dbReference>
<keyword evidence="4 8" id="KW-0812">Transmembrane</keyword>
<dbReference type="InterPro" id="IPR036942">
    <property type="entry name" value="Beta-barrel_TonB_sf"/>
</dbReference>
<keyword evidence="10" id="KW-0732">Signal</keyword>
<comment type="caution">
    <text evidence="14">The sequence shown here is derived from an EMBL/GenBank/DDBJ whole genome shotgun (WGS) entry which is preliminary data.</text>
</comment>
<feature type="signal peptide" evidence="10">
    <location>
        <begin position="1"/>
        <end position="19"/>
    </location>
</feature>
<keyword evidence="3 8" id="KW-1134">Transmembrane beta strand</keyword>
<dbReference type="PROSITE" id="PS52016">
    <property type="entry name" value="TONB_DEPENDENT_REC_3"/>
    <property type="match status" value="1"/>
</dbReference>
<keyword evidence="5 9" id="KW-0798">TonB box</keyword>
<evidence type="ECO:0000256" key="1">
    <source>
        <dbReference type="ARBA" id="ARBA00004571"/>
    </source>
</evidence>
<evidence type="ECO:0000259" key="13">
    <source>
        <dbReference type="Pfam" id="PF11741"/>
    </source>
</evidence>
<feature type="chain" id="PRO_5045797006" evidence="10">
    <location>
        <begin position="20"/>
        <end position="866"/>
    </location>
</feature>
<keyword evidence="6 8" id="KW-0472">Membrane</keyword>
<dbReference type="CDD" id="cd01347">
    <property type="entry name" value="ligand_gated_channel"/>
    <property type="match status" value="1"/>
</dbReference>
<feature type="domain" description="TonB-dependent receptor-like beta-barrel" evidence="11">
    <location>
        <begin position="437"/>
        <end position="829"/>
    </location>
</feature>
<evidence type="ECO:0000256" key="9">
    <source>
        <dbReference type="RuleBase" id="RU003357"/>
    </source>
</evidence>
<reference evidence="14 15" key="1">
    <citation type="submission" date="2020-10" db="EMBL/GenBank/DDBJ databases">
        <authorList>
            <person name="Castelo-Branco R."/>
            <person name="Eusebio N."/>
            <person name="Adriana R."/>
            <person name="Vieira A."/>
            <person name="Brugerolle De Fraissinette N."/>
            <person name="Rezende De Castro R."/>
            <person name="Schneider M.P."/>
            <person name="Vasconcelos V."/>
            <person name="Leao P.N."/>
        </authorList>
    </citation>
    <scope>NUCLEOTIDE SEQUENCE [LARGE SCALE GENOMIC DNA]</scope>
    <source>
        <strain evidence="14 15">LEGE 06123</strain>
    </source>
</reference>
<keyword evidence="14" id="KW-0675">Receptor</keyword>
<dbReference type="InterPro" id="IPR012910">
    <property type="entry name" value="Plug_dom"/>
</dbReference>
<evidence type="ECO:0000313" key="14">
    <source>
        <dbReference type="EMBL" id="MBE9188846.1"/>
    </source>
</evidence>
<dbReference type="Proteomes" id="UP000651156">
    <property type="component" value="Unassembled WGS sequence"/>
</dbReference>
<organism evidence="14 15">
    <name type="scientific">Gloeocapsopsis crepidinum LEGE 06123</name>
    <dbReference type="NCBI Taxonomy" id="588587"/>
    <lineage>
        <taxon>Bacteria</taxon>
        <taxon>Bacillati</taxon>
        <taxon>Cyanobacteriota</taxon>
        <taxon>Cyanophyceae</taxon>
        <taxon>Oscillatoriophycideae</taxon>
        <taxon>Chroococcales</taxon>
        <taxon>Chroococcaceae</taxon>
        <taxon>Gloeocapsopsis</taxon>
    </lineage>
</organism>
<accession>A0ABR9UKP1</accession>
<dbReference type="Pfam" id="PF11741">
    <property type="entry name" value="AMIN"/>
    <property type="match status" value="1"/>
</dbReference>
<dbReference type="EMBL" id="JADEWN010000001">
    <property type="protein sequence ID" value="MBE9188846.1"/>
    <property type="molecule type" value="Genomic_DNA"/>
</dbReference>
<sequence length="866" mass="94320">MRHQRLLGLMLLGTVWAIALPPVAAKDEIPSKTLTQWIVTTRKSQNSDIAQNVPIQVTGVSVFETDTALEIVLETAGQLSQPTTSVVGNTLIADIPNAVLNLPEPQEPQFVNPTAEIASLSVTNLPNNQIRVAIEGVNAPPTAQVSASAQELILTVTPSTNAAITDDEEAIQIVVTATRTEEAVENVPRSVTVVEREQIEQQVTVSQSRNLQDILGNLVPGLAPTTQSNNNTNQTLRGRQVQVLIDGVPLRSNLTNQPRDFRSIDPDSIERVEVVRGPSATYGDGGTGGVINIITRRPPEGEILSTVEVGVNAAAGGGNSFLLGDSFGNFFKYGLAGDEGVVDFVFDFSRSYTGGFFDARGDRIPQFAQDSDADTLSVLGKIGFDFSEDQRLQFSASYFEANENFRIISDPSIEDIPGIQYARALEVPGIEVIGGNEAGNHTTVFNVNYTHANLLGSRVQAQAFYRNGPVSFTPEDLRPFDFVDPGIFQSTIERELFGGRLQVETPVSSTLSVLWGADYLDEDISQVITFFDPEVYDATNRRVFQAIGTRSYMPPHNFSNLGLFAQAQWNLTDALRLSGGIRYERFALSVDDYTTVGFGLTPDRAIAGGDVSFDDILFNIGATYNLTENLSVFASFAQGFSAPTFGTILRDPPEDFTSVTDDFDVISPQLVNSYEIGVRGNWANIQASLAGFYNESELGIGFEESPLGTRIARQPQRFIGLEGTVDWQPINNLALGGSVTLLRGEFENEDGDYLAIDGFTVFPPKLTAYVQHETDFGWRNRLQLLYVGDRSAAFDDGVDPVPVTGYTTLDLISSIPLLGGRLSFSVENLLNRQYAPFLNQVNGGYFEPGNVAARGRTISVNYSIDW</sequence>
<evidence type="ECO:0000256" key="8">
    <source>
        <dbReference type="PROSITE-ProRule" id="PRU01360"/>
    </source>
</evidence>
<evidence type="ECO:0000256" key="4">
    <source>
        <dbReference type="ARBA" id="ARBA00022692"/>
    </source>
</evidence>
<dbReference type="Gene3D" id="2.170.130.10">
    <property type="entry name" value="TonB-dependent receptor, plug domain"/>
    <property type="match status" value="1"/>
</dbReference>
<dbReference type="Pfam" id="PF00593">
    <property type="entry name" value="TonB_dep_Rec_b-barrel"/>
    <property type="match status" value="1"/>
</dbReference>
<protein>
    <submittedName>
        <fullName evidence="14">TonB-dependent receptor</fullName>
    </submittedName>
</protein>
<keyword evidence="2 8" id="KW-0813">Transport</keyword>
<dbReference type="PANTHER" id="PTHR30069">
    <property type="entry name" value="TONB-DEPENDENT OUTER MEMBRANE RECEPTOR"/>
    <property type="match status" value="1"/>
</dbReference>
<dbReference type="InterPro" id="IPR000531">
    <property type="entry name" value="Beta-barrel_TonB"/>
</dbReference>
<evidence type="ECO:0000313" key="15">
    <source>
        <dbReference type="Proteomes" id="UP000651156"/>
    </source>
</evidence>
<comment type="similarity">
    <text evidence="8 9">Belongs to the TonB-dependent receptor family.</text>
</comment>
<evidence type="ECO:0000256" key="6">
    <source>
        <dbReference type="ARBA" id="ARBA00023136"/>
    </source>
</evidence>
<feature type="domain" description="AMIN" evidence="13">
    <location>
        <begin position="64"/>
        <end position="154"/>
    </location>
</feature>
<gene>
    <name evidence="14" type="ORF">IQ230_00390</name>
</gene>
<comment type="subcellular location">
    <subcellularLocation>
        <location evidence="1 8">Cell outer membrane</location>
        <topology evidence="1 8">Multi-pass membrane protein</topology>
    </subcellularLocation>
</comment>
<dbReference type="SUPFAM" id="SSF56935">
    <property type="entry name" value="Porins"/>
    <property type="match status" value="1"/>
</dbReference>
<dbReference type="PANTHER" id="PTHR30069:SF42">
    <property type="entry name" value="FERRIC AEROBACTIN RECEPTOR"/>
    <property type="match status" value="1"/>
</dbReference>
<feature type="domain" description="TonB-dependent receptor plug" evidence="12">
    <location>
        <begin position="184"/>
        <end position="290"/>
    </location>
</feature>
<dbReference type="Pfam" id="PF07715">
    <property type="entry name" value="Plug"/>
    <property type="match status" value="1"/>
</dbReference>
<name>A0ABR9UKP1_9CHRO</name>
<evidence type="ECO:0000256" key="5">
    <source>
        <dbReference type="ARBA" id="ARBA00023077"/>
    </source>
</evidence>
<evidence type="ECO:0000259" key="11">
    <source>
        <dbReference type="Pfam" id="PF00593"/>
    </source>
</evidence>
<keyword evidence="15" id="KW-1185">Reference proteome</keyword>
<dbReference type="RefSeq" id="WP_193929750.1">
    <property type="nucleotide sequence ID" value="NZ_CAWPMZ010000041.1"/>
</dbReference>